<evidence type="ECO:0000313" key="10">
    <source>
        <dbReference type="Proteomes" id="UP000516437"/>
    </source>
</evidence>
<dbReference type="InterPro" id="IPR036259">
    <property type="entry name" value="MFS_trans_sf"/>
</dbReference>
<dbReference type="SUPFAM" id="SSF103473">
    <property type="entry name" value="MFS general substrate transporter"/>
    <property type="match status" value="2"/>
</dbReference>
<gene>
    <name evidence="9" type="ORF">CJ030_MR4G027362</name>
</gene>
<feature type="transmembrane region" description="Helical" evidence="7">
    <location>
        <begin position="359"/>
        <end position="378"/>
    </location>
</feature>
<feature type="transmembrane region" description="Helical" evidence="7">
    <location>
        <begin position="216"/>
        <end position="238"/>
    </location>
</feature>
<evidence type="ECO:0000256" key="5">
    <source>
        <dbReference type="ARBA" id="ARBA00023136"/>
    </source>
</evidence>
<keyword evidence="3 7" id="KW-0812">Transmembrane</keyword>
<feature type="transmembrane region" description="Helical" evidence="7">
    <location>
        <begin position="458"/>
        <end position="475"/>
    </location>
</feature>
<dbReference type="GO" id="GO:0022857">
    <property type="term" value="F:transmembrane transporter activity"/>
    <property type="evidence" value="ECO:0007669"/>
    <property type="project" value="InterPro"/>
</dbReference>
<feature type="transmembrane region" description="Helical" evidence="7">
    <location>
        <begin position="273"/>
        <end position="292"/>
    </location>
</feature>
<keyword evidence="10" id="KW-1185">Reference proteome</keyword>
<evidence type="ECO:0000256" key="1">
    <source>
        <dbReference type="ARBA" id="ARBA00004141"/>
    </source>
</evidence>
<dbReference type="Pfam" id="PF00083">
    <property type="entry name" value="Sugar_tr"/>
    <property type="match status" value="2"/>
</dbReference>
<comment type="caution">
    <text evidence="9">The sequence shown here is derived from an EMBL/GenBank/DDBJ whole genome shotgun (WGS) entry which is preliminary data.</text>
</comment>
<feature type="transmembrane region" description="Helical" evidence="7">
    <location>
        <begin position="244"/>
        <end position="261"/>
    </location>
</feature>
<reference evidence="9 10" key="1">
    <citation type="journal article" date="2019" name="Plant Biotechnol. J.">
        <title>The red bayberry genome and genetic basis of sex determination.</title>
        <authorList>
            <person name="Jia H.M."/>
            <person name="Jia H.J."/>
            <person name="Cai Q.L."/>
            <person name="Wang Y."/>
            <person name="Zhao H.B."/>
            <person name="Yang W.F."/>
            <person name="Wang G.Y."/>
            <person name="Li Y.H."/>
            <person name="Zhan D.L."/>
            <person name="Shen Y.T."/>
            <person name="Niu Q.F."/>
            <person name="Chang L."/>
            <person name="Qiu J."/>
            <person name="Zhao L."/>
            <person name="Xie H.B."/>
            <person name="Fu W.Y."/>
            <person name="Jin J."/>
            <person name="Li X.W."/>
            <person name="Jiao Y."/>
            <person name="Zhou C.C."/>
            <person name="Tu T."/>
            <person name="Chai C.Y."/>
            <person name="Gao J.L."/>
            <person name="Fan L.J."/>
            <person name="van de Weg E."/>
            <person name="Wang J.Y."/>
            <person name="Gao Z.S."/>
        </authorList>
    </citation>
    <scope>NUCLEOTIDE SEQUENCE [LARGE SCALE GENOMIC DNA]</scope>
    <source>
        <tissue evidence="9">Leaves</tissue>
    </source>
</reference>
<dbReference type="PROSITE" id="PS50850">
    <property type="entry name" value="MFS"/>
    <property type="match status" value="1"/>
</dbReference>
<dbReference type="PROSITE" id="PS00216">
    <property type="entry name" value="SUGAR_TRANSPORT_1"/>
    <property type="match status" value="1"/>
</dbReference>
<organism evidence="9 10">
    <name type="scientific">Morella rubra</name>
    <name type="common">Chinese bayberry</name>
    <dbReference type="NCBI Taxonomy" id="262757"/>
    <lineage>
        <taxon>Eukaryota</taxon>
        <taxon>Viridiplantae</taxon>
        <taxon>Streptophyta</taxon>
        <taxon>Embryophyta</taxon>
        <taxon>Tracheophyta</taxon>
        <taxon>Spermatophyta</taxon>
        <taxon>Magnoliopsida</taxon>
        <taxon>eudicotyledons</taxon>
        <taxon>Gunneridae</taxon>
        <taxon>Pentapetalae</taxon>
        <taxon>rosids</taxon>
        <taxon>fabids</taxon>
        <taxon>Fagales</taxon>
        <taxon>Myricaceae</taxon>
        <taxon>Morella</taxon>
    </lineage>
</organism>
<feature type="domain" description="Major facilitator superfamily (MFS) profile" evidence="8">
    <location>
        <begin position="183"/>
        <end position="627"/>
    </location>
</feature>
<dbReference type="AlphaFoldDB" id="A0A6A1VTJ1"/>
<feature type="region of interest" description="Disordered" evidence="6">
    <location>
        <begin position="1"/>
        <end position="32"/>
    </location>
</feature>
<evidence type="ECO:0000256" key="2">
    <source>
        <dbReference type="ARBA" id="ARBA00022448"/>
    </source>
</evidence>
<evidence type="ECO:0000256" key="4">
    <source>
        <dbReference type="ARBA" id="ARBA00022989"/>
    </source>
</evidence>
<dbReference type="Proteomes" id="UP000516437">
    <property type="component" value="Chromosome 4"/>
</dbReference>
<keyword evidence="5 7" id="KW-0472">Membrane</keyword>
<feature type="transmembrane region" description="Helical" evidence="7">
    <location>
        <begin position="298"/>
        <end position="319"/>
    </location>
</feature>
<dbReference type="GO" id="GO:0016020">
    <property type="term" value="C:membrane"/>
    <property type="evidence" value="ECO:0007669"/>
    <property type="project" value="UniProtKB-SubCell"/>
</dbReference>
<keyword evidence="4 7" id="KW-1133">Transmembrane helix</keyword>
<evidence type="ECO:0000256" key="6">
    <source>
        <dbReference type="SAM" id="MobiDB-lite"/>
    </source>
</evidence>
<feature type="transmembrane region" description="Helical" evidence="7">
    <location>
        <begin position="125"/>
        <end position="145"/>
    </location>
</feature>
<evidence type="ECO:0000259" key="8">
    <source>
        <dbReference type="PROSITE" id="PS50850"/>
    </source>
</evidence>
<feature type="transmembrane region" description="Helical" evidence="7">
    <location>
        <begin position="183"/>
        <end position="204"/>
    </location>
</feature>
<feature type="transmembrane region" description="Helical" evidence="7">
    <location>
        <begin position="520"/>
        <end position="537"/>
    </location>
</feature>
<dbReference type="InterPro" id="IPR005828">
    <property type="entry name" value="MFS_sugar_transport-like"/>
</dbReference>
<dbReference type="Gene3D" id="1.20.1250.20">
    <property type="entry name" value="MFS general substrate transporter like domains"/>
    <property type="match status" value="2"/>
</dbReference>
<evidence type="ECO:0000256" key="7">
    <source>
        <dbReference type="SAM" id="Phobius"/>
    </source>
</evidence>
<keyword evidence="2" id="KW-0813">Transport</keyword>
<feature type="transmembrane region" description="Helical" evidence="7">
    <location>
        <begin position="331"/>
        <end position="353"/>
    </location>
</feature>
<sequence>MPDMSASDPTDRSSDIRSPLLEPVKESEPKAEPEKLCIDDMLQRYCGEFGPWQLKHFVLTSLAWALEAFHTMVMIFADREPGWTCTSGSGCDMSFCSLEPGSWEWNGGSGSSTVAEWGLVCGHKYRVGLVQALFFGGCMIGAGIFGHLSDSTLGRKGSLTVVCVLNAIFGCLTAFSPDYWTYVLLRILTGFSTGGVGLCAFVLATEPVGPTRRGAAGMSTFYFFSTGIAALSGIAYIFRSWRALYIAFHSLSYLPRAGIFGHLSDSTLGRKGSLTVVCVLNAIFGCLTAFSPDYWTYVLLRILTGFSTGGVGLCAFVLATEPVGPTRRGAAGMSTFYFFSTGIAALSGIAYIFRSWRALYIASSIPSLIFLVTVLPFISESPRWYLVRGKVKEAMILMHAIAKSNRMHLPEQVVLALDEEASNSSNYEQSCKEQSETKQAISSSLIDVVRSPITRIRLFLAVAINFLCSVVYYGLSLNVVNLQTNLYLNVLLNAVAEMPAFTITALLLDKFGRKPLTIGTLWFSGIFCFLGSIVRSVGIWKLVRMVCGILGIFGMAGTYNLLFIYTAELFPTVVRNAALGCATQAAQMGAILAPVVVVLGGALPFVVFATCGIVAGILAFYLPETLHRPLYDTMAGMEGGESAYGSA</sequence>
<feature type="transmembrane region" description="Helical" evidence="7">
    <location>
        <begin position="543"/>
        <end position="565"/>
    </location>
</feature>
<dbReference type="PROSITE" id="PS00217">
    <property type="entry name" value="SUGAR_TRANSPORT_2"/>
    <property type="match status" value="2"/>
</dbReference>
<dbReference type="InterPro" id="IPR020846">
    <property type="entry name" value="MFS_dom"/>
</dbReference>
<proteinExistence type="predicted"/>
<comment type="subcellular location">
    <subcellularLocation>
        <location evidence="1">Membrane</location>
        <topology evidence="1">Multi-pass membrane protein</topology>
    </subcellularLocation>
</comment>
<dbReference type="OrthoDB" id="3936150at2759"/>
<feature type="transmembrane region" description="Helical" evidence="7">
    <location>
        <begin position="602"/>
        <end position="622"/>
    </location>
</feature>
<feature type="compositionally biased region" description="Basic and acidic residues" evidence="6">
    <location>
        <begin position="23"/>
        <end position="32"/>
    </location>
</feature>
<dbReference type="PANTHER" id="PTHR24064">
    <property type="entry name" value="SOLUTE CARRIER FAMILY 22 MEMBER"/>
    <property type="match status" value="1"/>
</dbReference>
<protein>
    <submittedName>
        <fullName evidence="9">Organic cation/carnitine transporter 4</fullName>
    </submittedName>
</protein>
<accession>A0A6A1VTJ1</accession>
<feature type="transmembrane region" description="Helical" evidence="7">
    <location>
        <begin position="157"/>
        <end position="177"/>
    </location>
</feature>
<evidence type="ECO:0000313" key="9">
    <source>
        <dbReference type="EMBL" id="KAB1215257.1"/>
    </source>
</evidence>
<feature type="transmembrane region" description="Helical" evidence="7">
    <location>
        <begin position="487"/>
        <end position="508"/>
    </location>
</feature>
<dbReference type="EMBL" id="RXIC02000022">
    <property type="protein sequence ID" value="KAB1215257.1"/>
    <property type="molecule type" value="Genomic_DNA"/>
</dbReference>
<evidence type="ECO:0000256" key="3">
    <source>
        <dbReference type="ARBA" id="ARBA00022692"/>
    </source>
</evidence>
<dbReference type="InterPro" id="IPR005829">
    <property type="entry name" value="Sugar_transporter_CS"/>
</dbReference>
<name>A0A6A1VTJ1_9ROSI</name>